<dbReference type="Pfam" id="PF00858">
    <property type="entry name" value="ASC"/>
    <property type="match status" value="1"/>
</dbReference>
<comment type="similarity">
    <text evidence="2 12">Belongs to the amiloride-sensitive sodium channel (TC 1.A.6) family.</text>
</comment>
<keyword evidence="9" id="KW-0472">Membrane</keyword>
<dbReference type="Gene3D" id="2.60.470.10">
    <property type="entry name" value="Acid-sensing ion channels like domains"/>
    <property type="match status" value="1"/>
</dbReference>
<evidence type="ECO:0000256" key="2">
    <source>
        <dbReference type="ARBA" id="ARBA00007193"/>
    </source>
</evidence>
<dbReference type="InterPro" id="IPR001873">
    <property type="entry name" value="ENaC"/>
</dbReference>
<keyword evidence="4 12" id="KW-0894">Sodium channel</keyword>
<evidence type="ECO:0000256" key="6">
    <source>
        <dbReference type="ARBA" id="ARBA00022989"/>
    </source>
</evidence>
<keyword evidence="6" id="KW-1133">Transmembrane helix</keyword>
<evidence type="ECO:0000313" key="13">
    <source>
        <dbReference type="EMBL" id="CAH2048609.1"/>
    </source>
</evidence>
<evidence type="ECO:0000256" key="11">
    <source>
        <dbReference type="ARBA" id="ARBA00023303"/>
    </source>
</evidence>
<organism evidence="13 14">
    <name type="scientific">Iphiclides podalirius</name>
    <name type="common">scarce swallowtail</name>
    <dbReference type="NCBI Taxonomy" id="110791"/>
    <lineage>
        <taxon>Eukaryota</taxon>
        <taxon>Metazoa</taxon>
        <taxon>Ecdysozoa</taxon>
        <taxon>Arthropoda</taxon>
        <taxon>Hexapoda</taxon>
        <taxon>Insecta</taxon>
        <taxon>Pterygota</taxon>
        <taxon>Neoptera</taxon>
        <taxon>Endopterygota</taxon>
        <taxon>Lepidoptera</taxon>
        <taxon>Glossata</taxon>
        <taxon>Ditrysia</taxon>
        <taxon>Papilionoidea</taxon>
        <taxon>Papilionidae</taxon>
        <taxon>Papilioninae</taxon>
        <taxon>Iphiclides</taxon>
    </lineage>
</organism>
<accession>A0ABN8I7W5</accession>
<evidence type="ECO:0000313" key="14">
    <source>
        <dbReference type="Proteomes" id="UP000837857"/>
    </source>
</evidence>
<dbReference type="EMBL" id="OW152830">
    <property type="protein sequence ID" value="CAH2048609.1"/>
    <property type="molecule type" value="Genomic_DNA"/>
</dbReference>
<evidence type="ECO:0000256" key="12">
    <source>
        <dbReference type="RuleBase" id="RU000679"/>
    </source>
</evidence>
<sequence>MLSLLAGLGLLYSSDQLDDEIMKPTELHRVLGDYDVNELMQGLTPRCEDLLLRCAWNEEPKNCSELFDFRLTMNGYCCTFNYLRQSDGMFKE</sequence>
<dbReference type="Proteomes" id="UP000837857">
    <property type="component" value="Chromosome 18"/>
</dbReference>
<evidence type="ECO:0000256" key="1">
    <source>
        <dbReference type="ARBA" id="ARBA00004141"/>
    </source>
</evidence>
<protein>
    <submittedName>
        <fullName evidence="13">Uncharacterized protein</fullName>
    </submittedName>
</protein>
<keyword evidence="5 12" id="KW-0812">Transmembrane</keyword>
<evidence type="ECO:0000256" key="8">
    <source>
        <dbReference type="ARBA" id="ARBA00023065"/>
    </source>
</evidence>
<keyword evidence="3 12" id="KW-0813">Transport</keyword>
<evidence type="ECO:0000256" key="5">
    <source>
        <dbReference type="ARBA" id="ARBA00022692"/>
    </source>
</evidence>
<keyword evidence="10 12" id="KW-0739">Sodium transport</keyword>
<evidence type="ECO:0000256" key="7">
    <source>
        <dbReference type="ARBA" id="ARBA00023053"/>
    </source>
</evidence>
<feature type="non-terminal residue" evidence="13">
    <location>
        <position position="92"/>
    </location>
</feature>
<evidence type="ECO:0000256" key="3">
    <source>
        <dbReference type="ARBA" id="ARBA00022448"/>
    </source>
</evidence>
<evidence type="ECO:0000256" key="10">
    <source>
        <dbReference type="ARBA" id="ARBA00023201"/>
    </source>
</evidence>
<keyword evidence="14" id="KW-1185">Reference proteome</keyword>
<keyword evidence="11 12" id="KW-0407">Ion channel</keyword>
<name>A0ABN8I7W5_9NEOP</name>
<reference evidence="13" key="1">
    <citation type="submission" date="2022-03" db="EMBL/GenBank/DDBJ databases">
        <authorList>
            <person name="Martin H S."/>
        </authorList>
    </citation>
    <scope>NUCLEOTIDE SEQUENCE</scope>
</reference>
<proteinExistence type="inferred from homology"/>
<evidence type="ECO:0000256" key="4">
    <source>
        <dbReference type="ARBA" id="ARBA00022461"/>
    </source>
</evidence>
<keyword evidence="7" id="KW-0915">Sodium</keyword>
<comment type="subcellular location">
    <subcellularLocation>
        <location evidence="1">Membrane</location>
        <topology evidence="1">Multi-pass membrane protein</topology>
    </subcellularLocation>
</comment>
<evidence type="ECO:0000256" key="9">
    <source>
        <dbReference type="ARBA" id="ARBA00023136"/>
    </source>
</evidence>
<gene>
    <name evidence="13" type="ORF">IPOD504_LOCUS6219</name>
</gene>
<keyword evidence="8 12" id="KW-0406">Ion transport</keyword>